<dbReference type="InterPro" id="IPR015943">
    <property type="entry name" value="WD40/YVTN_repeat-like_dom_sf"/>
</dbReference>
<dbReference type="HOGENOM" id="CLU_012621_0_0_1"/>
<feature type="compositionally biased region" description="Low complexity" evidence="2">
    <location>
        <begin position="502"/>
        <end position="513"/>
    </location>
</feature>
<proteinExistence type="predicted"/>
<feature type="region of interest" description="Disordered" evidence="2">
    <location>
        <begin position="492"/>
        <end position="681"/>
    </location>
</feature>
<dbReference type="Proteomes" id="UP000023623">
    <property type="component" value="Unassembled WGS sequence"/>
</dbReference>
<keyword evidence="5" id="KW-1185">Reference proteome</keyword>
<dbReference type="Gene3D" id="2.130.10.10">
    <property type="entry name" value="YVTN repeat-like/Quinoprotein amine dehydrogenase"/>
    <property type="match status" value="1"/>
</dbReference>
<dbReference type="SUPFAM" id="SSF50978">
    <property type="entry name" value="WD40 repeat-like"/>
    <property type="match status" value="1"/>
</dbReference>
<keyword evidence="1" id="KW-0175">Coiled coil</keyword>
<organism evidence="4 5">
    <name type="scientific">Trichophyton soudanense CBS 452.61</name>
    <dbReference type="NCBI Taxonomy" id="1215331"/>
    <lineage>
        <taxon>Eukaryota</taxon>
        <taxon>Fungi</taxon>
        <taxon>Dikarya</taxon>
        <taxon>Ascomycota</taxon>
        <taxon>Pezizomycotina</taxon>
        <taxon>Eurotiomycetes</taxon>
        <taxon>Eurotiomycetidae</taxon>
        <taxon>Onygenales</taxon>
        <taxon>Arthrodermataceae</taxon>
        <taxon>Trichophyton</taxon>
    </lineage>
</organism>
<evidence type="ECO:0000313" key="5">
    <source>
        <dbReference type="Proteomes" id="UP000023623"/>
    </source>
</evidence>
<dbReference type="PANTHER" id="PTHR43991">
    <property type="entry name" value="WD REPEAT PROTEIN (AFU_ORTHOLOGUE AFUA_8G05640)-RELATED"/>
    <property type="match status" value="1"/>
</dbReference>
<feature type="compositionally biased region" description="Polar residues" evidence="2">
    <location>
        <begin position="554"/>
        <end position="571"/>
    </location>
</feature>
<dbReference type="Pfam" id="PF10313">
    <property type="entry name" value="DUF2415"/>
    <property type="match status" value="1"/>
</dbReference>
<feature type="compositionally biased region" description="Pro residues" evidence="2">
    <location>
        <begin position="517"/>
        <end position="528"/>
    </location>
</feature>
<feature type="compositionally biased region" description="Basic and acidic residues" evidence="2">
    <location>
        <begin position="402"/>
        <end position="418"/>
    </location>
</feature>
<protein>
    <recommendedName>
        <fullName evidence="3">DUF2415 domain-containing protein</fullName>
    </recommendedName>
</protein>
<name>A0A022XNX6_TRISD</name>
<dbReference type="InterPro" id="IPR019417">
    <property type="entry name" value="DUF2415"/>
</dbReference>
<feature type="region of interest" description="Disordered" evidence="2">
    <location>
        <begin position="402"/>
        <end position="425"/>
    </location>
</feature>
<dbReference type="AlphaFoldDB" id="A0A022XNX6"/>
<dbReference type="PANTHER" id="PTHR43991:SF9">
    <property type="entry name" value="DUF2415 DOMAIN-CONTAINING PROTEIN"/>
    <property type="match status" value="1"/>
</dbReference>
<accession>A0A022XNX6</accession>
<evidence type="ECO:0000256" key="2">
    <source>
        <dbReference type="SAM" id="MobiDB-lite"/>
    </source>
</evidence>
<sequence length="785" mass="87535">MALDTELLHRPTEALLLPGGRRFFPFKIPNTSDVFEKPVLLTFLPSPGFRHHQLRHYISTADPDRIYVAVGRIIYAIHISSRKREILTIVPFDPKCLTAGNGWIGVGGTESGDCAFIKLDASSPLSESAVPGSPADVDSPLPLDFDSSLSRRALPYPPNVSVRELGGSIVNSVTLHRLPANGDEFVDEDIAVLSNNDTTVSIFSLPRMEVIETIRHPVCMNFAIISPNSKLLAAVGDENRVYFYRAIPSSDKQNAVSTDGGKLLREWSWPLLRSVELDSDPHYDDRCCFTIAFSPSSHLCAVASQAGVITVFSVKDIFNDDPDGRSGREDIFCVFRSSRSCFDGGAIRCMSFSPQPWDLLVWVEDHGRFGIADVRQGFSRRQIITLDVDEPSLERVKTDNLDKPETDLDLDGDIHRPENGATHSRLNEAEEALQRAIDSNRHRRRGAAIEAESQVMRDSLARDLTARERQIIDFLNTARWASSIEEGPQRLPHLISPLPNPSYSYQQRSSSQYLGASPPPPPPPPPPDHYITRNEPSRNSERPRTGAPRRRNSVILSQDSSSRPTVHTSSALIPHPGMSLRWPYSPNQVPAPNDETDNLSMEEDFPRIPSPNEDGVQTGPSSSTHRGSRAQQPEDTSSSSSRPNTGQRQRLARSRSIPRRADRPTRVPGERLDPRNTMDSELRSTLAAERLRAQRQAAVEENQRLSEWEQQYRRVLELDNVRASPRIRNLSGEIYGGRESGWGVGTAGVGWSDDGRTLYIGTVQGIFEYHINIPDRKTFPAFTCR</sequence>
<gene>
    <name evidence="4" type="ORF">H105_05495</name>
</gene>
<reference evidence="4 5" key="1">
    <citation type="submission" date="2014-02" db="EMBL/GenBank/DDBJ databases">
        <title>The Genome Sequence of Trichophyton rubrum (morphotype soudanense) CBS 452.61.</title>
        <authorList>
            <consortium name="The Broad Institute Genomics Platform"/>
            <person name="Cuomo C.A."/>
            <person name="White T.C."/>
            <person name="Graser Y."/>
            <person name="Martinez-Rossi N."/>
            <person name="Heitman J."/>
            <person name="Young S.K."/>
            <person name="Zeng Q."/>
            <person name="Gargeya S."/>
            <person name="Abouelleil A."/>
            <person name="Alvarado L."/>
            <person name="Chapman S.B."/>
            <person name="Gainer-Dewar J."/>
            <person name="Goldberg J."/>
            <person name="Griggs A."/>
            <person name="Gujja S."/>
            <person name="Hansen M."/>
            <person name="Howarth C."/>
            <person name="Imamovic A."/>
            <person name="Larimer J."/>
            <person name="Martinez D."/>
            <person name="Murphy C."/>
            <person name="Pearson M.D."/>
            <person name="Persinoti G."/>
            <person name="Poon T."/>
            <person name="Priest M."/>
            <person name="Roberts A.D."/>
            <person name="Saif S."/>
            <person name="Shea T.D."/>
            <person name="Sykes S.N."/>
            <person name="Wortman J."/>
            <person name="Nusbaum C."/>
            <person name="Birren B."/>
        </authorList>
    </citation>
    <scope>NUCLEOTIDE SEQUENCE [LARGE SCALE GENOMIC DNA]</scope>
    <source>
        <strain evidence="4 5">CBS 452.61</strain>
    </source>
</reference>
<dbReference type="InterPro" id="IPR036322">
    <property type="entry name" value="WD40_repeat_dom_sf"/>
</dbReference>
<dbReference type="EMBL" id="KK208878">
    <property type="protein sequence ID" value="EZF72450.1"/>
    <property type="molecule type" value="Genomic_DNA"/>
</dbReference>
<dbReference type="OrthoDB" id="418169at2759"/>
<feature type="compositionally biased region" description="Basic and acidic residues" evidence="2">
    <location>
        <begin position="530"/>
        <end position="544"/>
    </location>
</feature>
<feature type="compositionally biased region" description="Acidic residues" evidence="2">
    <location>
        <begin position="594"/>
        <end position="603"/>
    </location>
</feature>
<feature type="coiled-coil region" evidence="1">
    <location>
        <begin position="691"/>
        <end position="718"/>
    </location>
</feature>
<feature type="compositionally biased region" description="Basic and acidic residues" evidence="2">
    <location>
        <begin position="659"/>
        <end position="681"/>
    </location>
</feature>
<evidence type="ECO:0000256" key="1">
    <source>
        <dbReference type="SAM" id="Coils"/>
    </source>
</evidence>
<feature type="domain" description="DUF2415" evidence="3">
    <location>
        <begin position="345"/>
        <end position="384"/>
    </location>
</feature>
<evidence type="ECO:0000259" key="3">
    <source>
        <dbReference type="Pfam" id="PF10313"/>
    </source>
</evidence>
<feature type="compositionally biased region" description="Polar residues" evidence="2">
    <location>
        <begin position="618"/>
        <end position="648"/>
    </location>
</feature>
<evidence type="ECO:0000313" key="4">
    <source>
        <dbReference type="EMBL" id="EZF72450.1"/>
    </source>
</evidence>